<accession>A0ABX0ACN5</accession>
<dbReference type="Gene3D" id="3.30.70.2970">
    <property type="entry name" value="Protein of unknown function (DUF541), domain 2"/>
    <property type="match status" value="1"/>
</dbReference>
<dbReference type="Pfam" id="PF04402">
    <property type="entry name" value="SIMPL"/>
    <property type="match status" value="1"/>
</dbReference>
<sequence length="368" mass="40841">MGRDHEQGQGLVPGGGGSGEGVVMENAAIAIPRIEERTWTRLAAAGRPGKGHIRIVIPAKAGIQRLQPWKQSRWVDQLALLKKHFRLRGNDIRLFIQPVRHIPKQSSKKKEHRVNLRTTVLMLLSLIAADASAQVNALPPTRHILVYGDAQARAIPDRFKITIEFEEIDASAQVARDRLQRSYEGVLELLSNSRVPDGEIVATSLEIGPYERYDNKKEEEVYAGVSASRKLTVRFSDTASLEKFLAGIKASEQVQVSGISTELSTEQALKDQLRLKAIESTRKKAEEIAKAYGARVGGLYSVSDVAPQFNYGVREGSWQGGYGWDGDSRTLDRVEVTGARINRMQTESFKVGYVNFTDKIYAVFLLAD</sequence>
<comment type="caution">
    <text evidence="1">The sequence shown here is derived from an EMBL/GenBank/DDBJ whole genome shotgun (WGS) entry which is preliminary data.</text>
</comment>
<evidence type="ECO:0000313" key="2">
    <source>
        <dbReference type="Proteomes" id="UP001429354"/>
    </source>
</evidence>
<dbReference type="InterPro" id="IPR007497">
    <property type="entry name" value="SIMPL/DUF541"/>
</dbReference>
<evidence type="ECO:0000313" key="1">
    <source>
        <dbReference type="EMBL" id="NDK38377.1"/>
    </source>
</evidence>
<proteinExistence type="predicted"/>
<protein>
    <submittedName>
        <fullName evidence="1">DUF541 domain-containing protein</fullName>
    </submittedName>
</protein>
<gene>
    <name evidence="1" type="ORF">DT603_05915</name>
</gene>
<name>A0ABX0ACN5_9GAMM</name>
<organism evidence="1 2">
    <name type="scientific">Pseudoxanthomonas gei</name>
    <dbReference type="NCBI Taxonomy" id="1383030"/>
    <lineage>
        <taxon>Bacteria</taxon>
        <taxon>Pseudomonadati</taxon>
        <taxon>Pseudomonadota</taxon>
        <taxon>Gammaproteobacteria</taxon>
        <taxon>Lysobacterales</taxon>
        <taxon>Lysobacteraceae</taxon>
        <taxon>Pseudoxanthomonas</taxon>
    </lineage>
</organism>
<reference evidence="1 2" key="1">
    <citation type="submission" date="2018-07" db="EMBL/GenBank/DDBJ databases">
        <title>Whole genome Sequencing of Pseudoxanthomonas gei KCTC 32298 (T).</title>
        <authorList>
            <person name="Kumar S."/>
            <person name="Bansal K."/>
            <person name="Kaur A."/>
            <person name="Patil P."/>
            <person name="Sharma S."/>
            <person name="Patil P.B."/>
        </authorList>
    </citation>
    <scope>NUCLEOTIDE SEQUENCE [LARGE SCALE GENOMIC DNA]</scope>
    <source>
        <strain evidence="1 2">KCTC 32298</strain>
    </source>
</reference>
<dbReference type="Proteomes" id="UP001429354">
    <property type="component" value="Unassembled WGS sequence"/>
</dbReference>
<dbReference type="PANTHER" id="PTHR34387:SF1">
    <property type="entry name" value="PERIPLASMIC IMMUNOGENIC PROTEIN"/>
    <property type="match status" value="1"/>
</dbReference>
<keyword evidence="2" id="KW-1185">Reference proteome</keyword>
<dbReference type="PANTHER" id="PTHR34387">
    <property type="entry name" value="SLR1258 PROTEIN"/>
    <property type="match status" value="1"/>
</dbReference>
<dbReference type="InterPro" id="IPR052022">
    <property type="entry name" value="26kDa_periplasmic_antigen"/>
</dbReference>
<dbReference type="EMBL" id="QOVG01000003">
    <property type="protein sequence ID" value="NDK38377.1"/>
    <property type="molecule type" value="Genomic_DNA"/>
</dbReference>